<comment type="caution">
    <text evidence="1">The sequence shown here is derived from an EMBL/GenBank/DDBJ whole genome shotgun (WGS) entry which is preliminary data.</text>
</comment>
<protein>
    <submittedName>
        <fullName evidence="1">Uncharacterized protein</fullName>
    </submittedName>
</protein>
<accession>A0A644ZC31</accession>
<dbReference type="EMBL" id="VSSQ01007288">
    <property type="protein sequence ID" value="MPM35444.1"/>
    <property type="molecule type" value="Genomic_DNA"/>
</dbReference>
<reference evidence="1" key="1">
    <citation type="submission" date="2019-08" db="EMBL/GenBank/DDBJ databases">
        <authorList>
            <person name="Kucharzyk K."/>
            <person name="Murdoch R.W."/>
            <person name="Higgins S."/>
            <person name="Loffler F."/>
        </authorList>
    </citation>
    <scope>NUCLEOTIDE SEQUENCE</scope>
</reference>
<organism evidence="1">
    <name type="scientific">bioreactor metagenome</name>
    <dbReference type="NCBI Taxonomy" id="1076179"/>
    <lineage>
        <taxon>unclassified sequences</taxon>
        <taxon>metagenomes</taxon>
        <taxon>ecological metagenomes</taxon>
    </lineage>
</organism>
<sequence>MLLGKDGGRSQKSYLLASHHRLEGCTKSNLRFSIADIPANEAVHDFGHLHIGLDILDTRELVCSLIKGKGGLELQLPVSILGECEAHTVLTLCVELNEMLCQILCILAGPRFLVLPALAPKLVLLR</sequence>
<gene>
    <name evidence="1" type="ORF">SDC9_82036</name>
</gene>
<evidence type="ECO:0000313" key="1">
    <source>
        <dbReference type="EMBL" id="MPM35444.1"/>
    </source>
</evidence>
<name>A0A644ZC31_9ZZZZ</name>
<dbReference type="AlphaFoldDB" id="A0A644ZC31"/>
<proteinExistence type="predicted"/>